<dbReference type="PANTHER" id="PTHR11717:SF7">
    <property type="entry name" value="LOW MOLECULAR WEIGHT PHOSPHOTYROSINE PROTEIN PHOSPHATASE"/>
    <property type="match status" value="1"/>
</dbReference>
<dbReference type="SMART" id="SM00226">
    <property type="entry name" value="LMWPc"/>
    <property type="match status" value="1"/>
</dbReference>
<reference evidence="8 9" key="1">
    <citation type="submission" date="2016-10" db="EMBL/GenBank/DDBJ databases">
        <authorList>
            <person name="de Groot N.N."/>
        </authorList>
    </citation>
    <scope>NUCLEOTIDE SEQUENCE [LARGE SCALE GENOMIC DNA]</scope>
    <source>
        <strain evidence="8 9">DSM 15695</strain>
    </source>
</reference>
<dbReference type="PRINTS" id="PR00719">
    <property type="entry name" value="LMWPTPASE"/>
</dbReference>
<dbReference type="Pfam" id="PF01451">
    <property type="entry name" value="LMWPc"/>
    <property type="match status" value="1"/>
</dbReference>
<accession>A0A1H9F6K3</accession>
<dbReference type="PANTHER" id="PTHR11717">
    <property type="entry name" value="LOW MOLECULAR WEIGHT PROTEIN TYROSINE PHOSPHATASE"/>
    <property type="match status" value="1"/>
</dbReference>
<gene>
    <name evidence="8" type="ORF">SAMN04488558_10889</name>
</gene>
<dbReference type="InterPro" id="IPR023485">
    <property type="entry name" value="Ptyr_pPase"/>
</dbReference>
<evidence type="ECO:0000313" key="8">
    <source>
        <dbReference type="EMBL" id="SEQ33614.1"/>
    </source>
</evidence>
<evidence type="ECO:0000256" key="5">
    <source>
        <dbReference type="ARBA" id="ARBA00051722"/>
    </source>
</evidence>
<dbReference type="Gene3D" id="3.40.50.2300">
    <property type="match status" value="1"/>
</dbReference>
<feature type="active site" description="Proton donor" evidence="6">
    <location>
        <position position="122"/>
    </location>
</feature>
<feature type="domain" description="Phosphotyrosine protein phosphatase I" evidence="7">
    <location>
        <begin position="2"/>
        <end position="146"/>
    </location>
</feature>
<evidence type="ECO:0000256" key="2">
    <source>
        <dbReference type="ARBA" id="ARBA00013064"/>
    </source>
</evidence>
<sequence length="163" mass="18135">MIKVVFVCLGNICRSPMAEVIFRSMVEMQGLADQIQIDSAATSNWEAGNPVHPGARQQLAQVHLSADGLRSRPLGQEDQDAQFIIGMDDQNIKDIYQIMSGQTSAHISKLLYFTSEARDIADPYYTGDFDQAFADIFAGCQALLEYISNQDYFLKHGLPLKGR</sequence>
<comment type="catalytic activity">
    <reaction evidence="5">
        <text>O-phospho-L-tyrosyl-[protein] + H2O = L-tyrosyl-[protein] + phosphate</text>
        <dbReference type="Rhea" id="RHEA:10684"/>
        <dbReference type="Rhea" id="RHEA-COMP:10136"/>
        <dbReference type="Rhea" id="RHEA-COMP:20101"/>
        <dbReference type="ChEBI" id="CHEBI:15377"/>
        <dbReference type="ChEBI" id="CHEBI:43474"/>
        <dbReference type="ChEBI" id="CHEBI:46858"/>
        <dbReference type="ChEBI" id="CHEBI:61978"/>
        <dbReference type="EC" id="3.1.3.48"/>
    </reaction>
</comment>
<evidence type="ECO:0000256" key="3">
    <source>
        <dbReference type="ARBA" id="ARBA00022801"/>
    </source>
</evidence>
<proteinExistence type="inferred from homology"/>
<keyword evidence="3" id="KW-0378">Hydrolase</keyword>
<organism evidence="8 9">
    <name type="scientific">Ignavigranum ruoffiae</name>
    <dbReference type="NCBI Taxonomy" id="89093"/>
    <lineage>
        <taxon>Bacteria</taxon>
        <taxon>Bacillati</taxon>
        <taxon>Bacillota</taxon>
        <taxon>Bacilli</taxon>
        <taxon>Lactobacillales</taxon>
        <taxon>Aerococcaceae</taxon>
        <taxon>Ignavigranum</taxon>
    </lineage>
</organism>
<dbReference type="EC" id="3.1.3.48" evidence="2"/>
<evidence type="ECO:0000256" key="1">
    <source>
        <dbReference type="ARBA" id="ARBA00011063"/>
    </source>
</evidence>
<dbReference type="OrthoDB" id="9784339at2"/>
<evidence type="ECO:0000259" key="7">
    <source>
        <dbReference type="SMART" id="SM00226"/>
    </source>
</evidence>
<keyword evidence="4" id="KW-0904">Protein phosphatase</keyword>
<feature type="active site" description="Nucleophile" evidence="6">
    <location>
        <position position="8"/>
    </location>
</feature>
<name>A0A1H9F6K3_9LACT</name>
<dbReference type="STRING" id="89093.SAMN04488558_10889"/>
<dbReference type="InterPro" id="IPR050438">
    <property type="entry name" value="LMW_PTPase"/>
</dbReference>
<dbReference type="AlphaFoldDB" id="A0A1H9F6K3"/>
<keyword evidence="9" id="KW-1185">Reference proteome</keyword>
<dbReference type="Proteomes" id="UP000198833">
    <property type="component" value="Unassembled WGS sequence"/>
</dbReference>
<dbReference type="GO" id="GO:0004725">
    <property type="term" value="F:protein tyrosine phosphatase activity"/>
    <property type="evidence" value="ECO:0007669"/>
    <property type="project" value="UniProtKB-EC"/>
</dbReference>
<evidence type="ECO:0000313" key="9">
    <source>
        <dbReference type="Proteomes" id="UP000198833"/>
    </source>
</evidence>
<dbReference type="SUPFAM" id="SSF52788">
    <property type="entry name" value="Phosphotyrosine protein phosphatases I"/>
    <property type="match status" value="1"/>
</dbReference>
<dbReference type="InterPro" id="IPR017867">
    <property type="entry name" value="Tyr_phospatase_low_mol_wt"/>
</dbReference>
<protein>
    <recommendedName>
        <fullName evidence="2">protein-tyrosine-phosphatase</fullName>
        <ecNumber evidence="2">3.1.3.48</ecNumber>
    </recommendedName>
</protein>
<feature type="active site" evidence="6">
    <location>
        <position position="14"/>
    </location>
</feature>
<dbReference type="EMBL" id="FOEN01000008">
    <property type="protein sequence ID" value="SEQ33614.1"/>
    <property type="molecule type" value="Genomic_DNA"/>
</dbReference>
<dbReference type="RefSeq" id="WP_092572284.1">
    <property type="nucleotide sequence ID" value="NZ_CP096206.2"/>
</dbReference>
<dbReference type="CDD" id="cd16343">
    <property type="entry name" value="LMWPTP"/>
    <property type="match status" value="1"/>
</dbReference>
<evidence type="ECO:0000256" key="4">
    <source>
        <dbReference type="ARBA" id="ARBA00022912"/>
    </source>
</evidence>
<dbReference type="InterPro" id="IPR036196">
    <property type="entry name" value="Ptyr_pPase_sf"/>
</dbReference>
<comment type="similarity">
    <text evidence="1">Belongs to the low molecular weight phosphotyrosine protein phosphatase family.</text>
</comment>
<evidence type="ECO:0000256" key="6">
    <source>
        <dbReference type="PIRSR" id="PIRSR617867-1"/>
    </source>
</evidence>